<organism evidence="2 3">
    <name type="scientific">Paenarthrobacter ureafaciens</name>
    <dbReference type="NCBI Taxonomy" id="37931"/>
    <lineage>
        <taxon>Bacteria</taxon>
        <taxon>Bacillati</taxon>
        <taxon>Actinomycetota</taxon>
        <taxon>Actinomycetes</taxon>
        <taxon>Micrococcales</taxon>
        <taxon>Micrococcaceae</taxon>
        <taxon>Paenarthrobacter</taxon>
    </lineage>
</organism>
<gene>
    <name evidence="2" type="ORF">NL394_23850</name>
</gene>
<name>A0AAX3EQK5_PAEUR</name>
<feature type="region of interest" description="Disordered" evidence="1">
    <location>
        <begin position="55"/>
        <end position="76"/>
    </location>
</feature>
<protein>
    <submittedName>
        <fullName evidence="2">Type II toxin-antitoxin system HicB family antitoxin</fullName>
    </submittedName>
</protein>
<dbReference type="Proteomes" id="UP001163293">
    <property type="component" value="Plasmid unnamed6"/>
</dbReference>
<dbReference type="EMBL" id="CP101191">
    <property type="protein sequence ID" value="UYW00231.1"/>
    <property type="molecule type" value="Genomic_DNA"/>
</dbReference>
<keyword evidence="2" id="KW-0614">Plasmid</keyword>
<evidence type="ECO:0000313" key="2">
    <source>
        <dbReference type="EMBL" id="UYW00231.1"/>
    </source>
</evidence>
<evidence type="ECO:0000313" key="3">
    <source>
        <dbReference type="Proteomes" id="UP001163293"/>
    </source>
</evidence>
<dbReference type="AlphaFoldDB" id="A0AAX3EQK5"/>
<accession>A0AAX3EQK5</accession>
<proteinExistence type="predicted"/>
<reference evidence="2" key="1">
    <citation type="submission" date="2022-07" db="EMBL/GenBank/DDBJ databases">
        <authorList>
            <person name="Wu T."/>
        </authorList>
    </citation>
    <scope>NUCLEOTIDE SEQUENCE</scope>
    <source>
        <strain evidence="2">SD-1</strain>
        <plasmid evidence="2">unnamed6</plasmid>
    </source>
</reference>
<evidence type="ECO:0000256" key="1">
    <source>
        <dbReference type="SAM" id="MobiDB-lite"/>
    </source>
</evidence>
<dbReference type="RefSeq" id="WP_264450247.1">
    <property type="nucleotide sequence ID" value="NZ_CP101191.1"/>
</dbReference>
<sequence length="76" mass="8439">MSANVPYAMPKLDGNRVALRGRISPDQHRRAHEDAASHGLSLSDYLGALIDREHGLPNKLDKNDNPAQQEFAYRTA</sequence>
<geneLocation type="plasmid" evidence="2 3">
    <name>unnamed6</name>
</geneLocation>
<keyword evidence="3" id="KW-1185">Reference proteome</keyword>
<feature type="compositionally biased region" description="Basic and acidic residues" evidence="1">
    <location>
        <begin position="55"/>
        <end position="64"/>
    </location>
</feature>